<evidence type="ECO:0000313" key="3">
    <source>
        <dbReference type="EMBL" id="KAA8499434.1"/>
    </source>
</evidence>
<dbReference type="PROSITE" id="PS51925">
    <property type="entry name" value="SWIB_MDM2"/>
    <property type="match status" value="1"/>
</dbReference>
<dbReference type="SUPFAM" id="SSF47592">
    <property type="entry name" value="SWIB/MDM2 domain"/>
    <property type="match status" value="2"/>
</dbReference>
<reference evidence="4" key="1">
    <citation type="journal article" date="2019" name="Nat. Commun.">
        <title>Expansion of phycobilisome linker gene families in mesophilic red algae.</title>
        <authorList>
            <person name="Lee J."/>
            <person name="Kim D."/>
            <person name="Bhattacharya D."/>
            <person name="Yoon H.S."/>
        </authorList>
    </citation>
    <scope>NUCLEOTIDE SEQUENCE [LARGE SCALE GENOMIC DNA]</scope>
    <source>
        <strain evidence="4">CCMP 1328</strain>
    </source>
</reference>
<dbReference type="Pfam" id="PF02201">
    <property type="entry name" value="SWIB"/>
    <property type="match status" value="2"/>
</dbReference>
<dbReference type="EMBL" id="VRMN01000001">
    <property type="protein sequence ID" value="KAA8499434.1"/>
    <property type="molecule type" value="Genomic_DNA"/>
</dbReference>
<proteinExistence type="predicted"/>
<dbReference type="SMART" id="SM00151">
    <property type="entry name" value="SWIB"/>
    <property type="match status" value="2"/>
</dbReference>
<feature type="domain" description="DM2" evidence="2">
    <location>
        <begin position="107"/>
        <end position="185"/>
    </location>
</feature>
<gene>
    <name evidence="3" type="ORF">FVE85_7019</name>
</gene>
<feature type="region of interest" description="Disordered" evidence="1">
    <location>
        <begin position="65"/>
        <end position="106"/>
    </location>
</feature>
<dbReference type="InterPro" id="IPR019835">
    <property type="entry name" value="SWIB_domain"/>
</dbReference>
<dbReference type="InterPro" id="IPR036885">
    <property type="entry name" value="SWIB_MDM2_dom_sf"/>
</dbReference>
<keyword evidence="4" id="KW-1185">Reference proteome</keyword>
<dbReference type="Proteomes" id="UP000324585">
    <property type="component" value="Unassembled WGS sequence"/>
</dbReference>
<evidence type="ECO:0000259" key="2">
    <source>
        <dbReference type="PROSITE" id="PS51925"/>
    </source>
</evidence>
<protein>
    <recommendedName>
        <fullName evidence="2">DM2 domain-containing protein</fullName>
    </recommendedName>
</protein>
<dbReference type="InterPro" id="IPR003121">
    <property type="entry name" value="SWIB_MDM2_domain"/>
</dbReference>
<comment type="caution">
    <text evidence="3">The sequence shown here is derived from an EMBL/GenBank/DDBJ whole genome shotgun (WGS) entry which is preliminary data.</text>
</comment>
<name>A0A5J4Z8W9_PORPP</name>
<accession>A0A5J4Z8W9</accession>
<sequence length="350" mass="39602">MSGTMHYDGMCAFMRGLRVVGDADPRPCLRALRSTRLAQPQGAAPVRARGRRVFSMVISSESRPRIAAAVGGAGEQSESPQTDINGRRRKGQQEQKGSKFPKPRKVTRRTVYVVSDELQQVTGFTLGSKSQVLKSVTAYIKQNNLQSSENRYEFQCDATLRDLFQGTEPMHFFSLTHEVQRHLIRPRPGSQQFADANQLEEIMLVEAKQKERERVEQPLKRRDLTAIRDAQRGIFAPLTLSPALVKITGQSEMTRPQVLRSLWAYIRNHRLAAEGRMIRNDSALRAVFGGEECTPFTDIMKHISQNTSPKRRDGPGHWSSDATGLQDTVNAVFEQMHDKVRLMQRLFGRK</sequence>
<dbReference type="CDD" id="cd10567">
    <property type="entry name" value="SWIB-MDM2_like"/>
    <property type="match status" value="2"/>
</dbReference>
<dbReference type="OrthoDB" id="5362at2759"/>
<dbReference type="PANTHER" id="PTHR13844">
    <property type="entry name" value="SWI/SNF-RELATED MATRIX-ASSOCIATED ACTIN-DEPENDENT REGULATOR OF CHROMATIN SUBFAMILY D"/>
    <property type="match status" value="1"/>
</dbReference>
<organism evidence="3 4">
    <name type="scientific">Porphyridium purpureum</name>
    <name type="common">Red alga</name>
    <name type="synonym">Porphyridium cruentum</name>
    <dbReference type="NCBI Taxonomy" id="35688"/>
    <lineage>
        <taxon>Eukaryota</taxon>
        <taxon>Rhodophyta</taxon>
        <taxon>Bangiophyceae</taxon>
        <taxon>Porphyridiales</taxon>
        <taxon>Porphyridiaceae</taxon>
        <taxon>Porphyridium</taxon>
    </lineage>
</organism>
<evidence type="ECO:0000256" key="1">
    <source>
        <dbReference type="SAM" id="MobiDB-lite"/>
    </source>
</evidence>
<dbReference type="Gene3D" id="1.10.245.10">
    <property type="entry name" value="SWIB/MDM2 domain"/>
    <property type="match status" value="2"/>
</dbReference>
<dbReference type="AlphaFoldDB" id="A0A5J4Z8W9"/>
<evidence type="ECO:0000313" key="4">
    <source>
        <dbReference type="Proteomes" id="UP000324585"/>
    </source>
</evidence>